<evidence type="ECO:0000313" key="1">
    <source>
        <dbReference type="EMBL" id="KAB0265118.1"/>
    </source>
</evidence>
<keyword evidence="2" id="KW-1185">Reference proteome</keyword>
<accession>A0A5N3P5W2</accession>
<dbReference type="Proteomes" id="UP000325684">
    <property type="component" value="Unassembled WGS sequence"/>
</dbReference>
<dbReference type="EMBL" id="VCMV01000042">
    <property type="protein sequence ID" value="KAB0265118.1"/>
    <property type="molecule type" value="Genomic_DNA"/>
</dbReference>
<evidence type="ECO:0000313" key="2">
    <source>
        <dbReference type="Proteomes" id="UP000325684"/>
    </source>
</evidence>
<dbReference type="AlphaFoldDB" id="A0A5N3P5W2"/>
<sequence length="133" mass="14779">MSLKTHDLAVARAMRDALEQADHDLWASMLCDEDESAALKRYTAAARRASALGFAYRPAAELEAKASWQELSERMEAILDVRTPHARWGPREAAPEIMEAFLFLSCLGQLALETPQDRRKSGAVLTGAVDHQR</sequence>
<protein>
    <submittedName>
        <fullName evidence="1">Uncharacterized protein</fullName>
    </submittedName>
</protein>
<comment type="caution">
    <text evidence="1">The sequence shown here is derived from an EMBL/GenBank/DDBJ whole genome shotgun (WGS) entry which is preliminary data.</text>
</comment>
<dbReference type="OrthoDB" id="9784724at2"/>
<name>A0A5N3P5W2_9HYPH</name>
<reference evidence="1 2" key="1">
    <citation type="journal article" date="2019" name="Microorganisms">
        <title>Genome Insights into the Novel Species Microvirga brassicacearum, a Rapeseed Endophyte with Biotechnological Potential.</title>
        <authorList>
            <person name="Jimenez-Gomez A."/>
            <person name="Saati-Santamaria Z."/>
            <person name="Igual J.M."/>
            <person name="Rivas R."/>
            <person name="Mateos P.F."/>
            <person name="Garcia-Fraile P."/>
        </authorList>
    </citation>
    <scope>NUCLEOTIDE SEQUENCE [LARGE SCALE GENOMIC DNA]</scope>
    <source>
        <strain evidence="1 2">CDVBN77</strain>
    </source>
</reference>
<organism evidence="1 2">
    <name type="scientific">Microvirga brassicacearum</name>
    <dbReference type="NCBI Taxonomy" id="2580413"/>
    <lineage>
        <taxon>Bacteria</taxon>
        <taxon>Pseudomonadati</taxon>
        <taxon>Pseudomonadota</taxon>
        <taxon>Alphaproteobacteria</taxon>
        <taxon>Hyphomicrobiales</taxon>
        <taxon>Methylobacteriaceae</taxon>
        <taxon>Microvirga</taxon>
    </lineage>
</organism>
<gene>
    <name evidence="1" type="ORF">FEZ63_19940</name>
</gene>
<proteinExistence type="predicted"/>